<protein>
    <submittedName>
        <fullName evidence="1">Uncharacterized protein</fullName>
    </submittedName>
</protein>
<evidence type="ECO:0000313" key="2">
    <source>
        <dbReference type="Proteomes" id="UP000005824"/>
    </source>
</evidence>
<dbReference type="RefSeq" id="WP_006983723.1">
    <property type="nucleotide sequence ID" value="NZ_ABVL01000041.1"/>
</dbReference>
<comment type="caution">
    <text evidence="1">The sequence shown here is derived from an EMBL/GenBank/DDBJ whole genome shotgun (WGS) entry which is preliminary data.</text>
</comment>
<gene>
    <name evidence="1" type="ORF">CfE428DRAFT_6405</name>
</gene>
<reference evidence="1 2" key="1">
    <citation type="journal article" date="2011" name="J. Bacteriol.">
        <title>Genome sequence of Chthoniobacter flavus Ellin428, an aerobic heterotrophic soil bacterium.</title>
        <authorList>
            <person name="Kant R."/>
            <person name="van Passel M.W."/>
            <person name="Palva A."/>
            <person name="Lucas S."/>
            <person name="Lapidus A."/>
            <person name="Glavina Del Rio T."/>
            <person name="Dalin E."/>
            <person name="Tice H."/>
            <person name="Bruce D."/>
            <person name="Goodwin L."/>
            <person name="Pitluck S."/>
            <person name="Larimer F.W."/>
            <person name="Land M.L."/>
            <person name="Hauser L."/>
            <person name="Sangwan P."/>
            <person name="de Vos W.M."/>
            <person name="Janssen P.H."/>
            <person name="Smidt H."/>
        </authorList>
    </citation>
    <scope>NUCLEOTIDE SEQUENCE [LARGE SCALE GENOMIC DNA]</scope>
    <source>
        <strain evidence="1 2">Ellin428</strain>
    </source>
</reference>
<dbReference type="Proteomes" id="UP000005824">
    <property type="component" value="Unassembled WGS sequence"/>
</dbReference>
<dbReference type="EMBL" id="ABVL01000041">
    <property type="protein sequence ID" value="EDY16080.1"/>
    <property type="molecule type" value="Genomic_DNA"/>
</dbReference>
<organism evidence="1 2">
    <name type="scientific">Chthoniobacter flavus Ellin428</name>
    <dbReference type="NCBI Taxonomy" id="497964"/>
    <lineage>
        <taxon>Bacteria</taxon>
        <taxon>Pseudomonadati</taxon>
        <taxon>Verrucomicrobiota</taxon>
        <taxon>Spartobacteria</taxon>
        <taxon>Chthoniobacterales</taxon>
        <taxon>Chthoniobacteraceae</taxon>
        <taxon>Chthoniobacter</taxon>
    </lineage>
</organism>
<dbReference type="AlphaFoldDB" id="B4DBW4"/>
<name>B4DBW4_9BACT</name>
<evidence type="ECO:0000313" key="1">
    <source>
        <dbReference type="EMBL" id="EDY16080.1"/>
    </source>
</evidence>
<keyword evidence="2" id="KW-1185">Reference proteome</keyword>
<dbReference type="InParanoid" id="B4DBW4"/>
<sequence length="110" mass="12146">MSKTLSPVTFRSSVIALLLAGMALSLPLTGRAESEEEDAAFAAQQATAQKAFHDDIVPFVTTYCKNCPRGQKEEIGRHLFLRTQAPRQRGFQQNVAAIARECEESRHAAR</sequence>
<proteinExistence type="predicted"/>
<dbReference type="STRING" id="497964.CfE428DRAFT_6405"/>
<accession>B4DBW4</accession>